<dbReference type="InterPro" id="IPR020827">
    <property type="entry name" value="Asparaginase/glutaminase_AS1"/>
</dbReference>
<dbReference type="InterPro" id="IPR041725">
    <property type="entry name" value="L-asparaginase_I"/>
</dbReference>
<dbReference type="SFLD" id="SFLDS00057">
    <property type="entry name" value="Glutaminase/Asparaginase"/>
    <property type="match status" value="1"/>
</dbReference>
<dbReference type="InterPro" id="IPR036152">
    <property type="entry name" value="Asp/glu_Ase-like_sf"/>
</dbReference>
<dbReference type="CDD" id="cd08963">
    <property type="entry name" value="L-asparaginase_I"/>
    <property type="match status" value="1"/>
</dbReference>
<dbReference type="FunFam" id="3.40.50.1170:FF:000001">
    <property type="entry name" value="L-asparaginase 2"/>
    <property type="match status" value="1"/>
</dbReference>
<comment type="caution">
    <text evidence="10">The sequence shown here is derived from an EMBL/GenBank/DDBJ whole genome shotgun (WGS) entry which is preliminary data.</text>
</comment>
<dbReference type="EC" id="3.5.1.1" evidence="2"/>
<sequence length="341" mass="37721">MTSKIALLYTGGTIGMSEDSLSKRLVPVDFGHLFDQIPELKKLEVDISFYQLWEPIDSSDMQPHHWVILAEKVEELYQDYDGFVILHGTDTMAYTASALSFMLKNLSKPVILTGSQLPIGTLRTDGKENIISAVEIAAAKENGKPVVPEVCIYFEYKLLRGNRSSKLSTEHFDAFKSPNYPALAEAGVKITYNYPYIDTQRFGNLELATRFSNRVSSFKLYPGFDARIIDHLLEADLSDAIIIEGYGSGNIGKHQQLRSVLQKWVDAEKLLLVSSQCVLGSVFLEKYESGAGLKALNAISTEDLTFEASLTKIMLALGSSENAKEAGQKFKGNWAGEQAIG</sequence>
<dbReference type="Pfam" id="PF00710">
    <property type="entry name" value="Asparaginase"/>
    <property type="match status" value="1"/>
</dbReference>
<evidence type="ECO:0000256" key="7">
    <source>
        <dbReference type="PROSITE-ProRule" id="PRU10100"/>
    </source>
</evidence>
<feature type="active site" evidence="7">
    <location>
        <position position="89"/>
    </location>
</feature>
<dbReference type="NCBIfam" id="TIGR00519">
    <property type="entry name" value="asnASE_I"/>
    <property type="match status" value="1"/>
</dbReference>
<feature type="binding site" evidence="5">
    <location>
        <begin position="89"/>
        <end position="90"/>
    </location>
    <ligand>
        <name>substrate</name>
    </ligand>
</feature>
<evidence type="ECO:0000313" key="10">
    <source>
        <dbReference type="EMBL" id="TXC78954.1"/>
    </source>
</evidence>
<dbReference type="SMART" id="SM00870">
    <property type="entry name" value="Asparaginase"/>
    <property type="match status" value="1"/>
</dbReference>
<keyword evidence="3" id="KW-0378">Hydrolase</keyword>
<protein>
    <recommendedName>
        <fullName evidence="2">asparaginase</fullName>
        <ecNumber evidence="2">3.5.1.1</ecNumber>
    </recommendedName>
</protein>
<evidence type="ECO:0000259" key="9">
    <source>
        <dbReference type="Pfam" id="PF17763"/>
    </source>
</evidence>
<accession>A0A5C6V1S1</accession>
<dbReference type="PANTHER" id="PTHR11707">
    <property type="entry name" value="L-ASPARAGINASE"/>
    <property type="match status" value="1"/>
</dbReference>
<dbReference type="InterPro" id="IPR027473">
    <property type="entry name" value="L-asparaginase_C"/>
</dbReference>
<dbReference type="InterPro" id="IPR027474">
    <property type="entry name" value="L-asparaginase_N"/>
</dbReference>
<dbReference type="InterPro" id="IPR006034">
    <property type="entry name" value="Asparaginase/glutaminase-like"/>
</dbReference>
<evidence type="ECO:0000256" key="5">
    <source>
        <dbReference type="PIRSR" id="PIRSR001220-2"/>
    </source>
</evidence>
<dbReference type="InterPro" id="IPR040919">
    <property type="entry name" value="Asparaginase_C"/>
</dbReference>
<evidence type="ECO:0000256" key="3">
    <source>
        <dbReference type="ARBA" id="ARBA00022801"/>
    </source>
</evidence>
<organism evidence="10 11">
    <name type="scientific">Luteibaculum oceani</name>
    <dbReference type="NCBI Taxonomy" id="1294296"/>
    <lineage>
        <taxon>Bacteria</taxon>
        <taxon>Pseudomonadati</taxon>
        <taxon>Bacteroidota</taxon>
        <taxon>Flavobacteriia</taxon>
        <taxon>Flavobacteriales</taxon>
        <taxon>Luteibaculaceae</taxon>
        <taxon>Luteibaculum</taxon>
    </lineage>
</organism>
<dbReference type="AlphaFoldDB" id="A0A5C6V1S1"/>
<dbReference type="PROSITE" id="PS00917">
    <property type="entry name" value="ASN_GLN_ASE_2"/>
    <property type="match status" value="1"/>
</dbReference>
<dbReference type="RefSeq" id="WP_147014478.1">
    <property type="nucleotide sequence ID" value="NZ_VORB01000005.1"/>
</dbReference>
<gene>
    <name evidence="10" type="ORF">FRX97_06985</name>
</gene>
<dbReference type="InterPro" id="IPR037152">
    <property type="entry name" value="L-asparaginase_N_sf"/>
</dbReference>
<evidence type="ECO:0000313" key="11">
    <source>
        <dbReference type="Proteomes" id="UP000321168"/>
    </source>
</evidence>
<feature type="domain" description="Asparaginase/glutaminase C-terminal" evidence="9">
    <location>
        <begin position="214"/>
        <end position="327"/>
    </location>
</feature>
<dbReference type="PRINTS" id="PR00139">
    <property type="entry name" value="ASNGLNASE"/>
</dbReference>
<dbReference type="EMBL" id="VORB01000005">
    <property type="protein sequence ID" value="TXC78954.1"/>
    <property type="molecule type" value="Genomic_DNA"/>
</dbReference>
<name>A0A5C6V1S1_9FLAO</name>
<keyword evidence="11" id="KW-1185">Reference proteome</keyword>
<dbReference type="Pfam" id="PF17763">
    <property type="entry name" value="Asparaginase_C"/>
    <property type="match status" value="1"/>
</dbReference>
<evidence type="ECO:0000256" key="6">
    <source>
        <dbReference type="PROSITE-ProRule" id="PRU10099"/>
    </source>
</evidence>
<evidence type="ECO:0000256" key="2">
    <source>
        <dbReference type="ARBA" id="ARBA00012920"/>
    </source>
</evidence>
<dbReference type="Gene3D" id="3.40.50.1170">
    <property type="entry name" value="L-asparaginase, N-terminal domain"/>
    <property type="match status" value="1"/>
</dbReference>
<comment type="similarity">
    <text evidence="1">Belongs to the asparaginase 1 family.</text>
</comment>
<dbReference type="PIRSF" id="PIRSF001220">
    <property type="entry name" value="L-ASNase_gatD"/>
    <property type="match status" value="1"/>
</dbReference>
<feature type="domain" description="L-asparaginase N-terminal" evidence="8">
    <location>
        <begin position="4"/>
        <end position="195"/>
    </location>
</feature>
<dbReference type="PANTHER" id="PTHR11707:SF28">
    <property type="entry name" value="60 KDA LYSOPHOSPHOLIPASE"/>
    <property type="match status" value="1"/>
</dbReference>
<dbReference type="Gene3D" id="3.40.50.40">
    <property type="match status" value="1"/>
</dbReference>
<feature type="active site" description="O-isoaspartyl threonine intermediate" evidence="4">
    <location>
        <position position="13"/>
    </location>
</feature>
<dbReference type="InterPro" id="IPR027475">
    <property type="entry name" value="Asparaginase/glutaminase_AS2"/>
</dbReference>
<dbReference type="GO" id="GO:0006520">
    <property type="term" value="P:amino acid metabolic process"/>
    <property type="evidence" value="ECO:0007669"/>
    <property type="project" value="InterPro"/>
</dbReference>
<reference evidence="10 11" key="1">
    <citation type="submission" date="2019-08" db="EMBL/GenBank/DDBJ databases">
        <title>Genome of Luteibaculum oceani JCM 18817.</title>
        <authorList>
            <person name="Bowman J.P."/>
        </authorList>
    </citation>
    <scope>NUCLEOTIDE SEQUENCE [LARGE SCALE GENOMIC DNA]</scope>
    <source>
        <strain evidence="10 11">JCM 18817</strain>
    </source>
</reference>
<dbReference type="GO" id="GO:0004067">
    <property type="term" value="F:asparaginase activity"/>
    <property type="evidence" value="ECO:0007669"/>
    <property type="project" value="UniProtKB-UniRule"/>
</dbReference>
<evidence type="ECO:0000256" key="4">
    <source>
        <dbReference type="PIRSR" id="PIRSR001220-1"/>
    </source>
</evidence>
<dbReference type="OrthoDB" id="9788068at2"/>
<proteinExistence type="inferred from homology"/>
<feature type="binding site" evidence="5">
    <location>
        <position position="58"/>
    </location>
    <ligand>
        <name>substrate</name>
    </ligand>
</feature>
<evidence type="ECO:0000256" key="1">
    <source>
        <dbReference type="ARBA" id="ARBA00010518"/>
    </source>
</evidence>
<dbReference type="PROSITE" id="PS51732">
    <property type="entry name" value="ASN_GLN_ASE_3"/>
    <property type="match status" value="1"/>
</dbReference>
<dbReference type="PROSITE" id="PS00144">
    <property type="entry name" value="ASN_GLN_ASE_1"/>
    <property type="match status" value="1"/>
</dbReference>
<dbReference type="InterPro" id="IPR006033">
    <property type="entry name" value="AsnA_fam"/>
</dbReference>
<dbReference type="SUPFAM" id="SSF53774">
    <property type="entry name" value="Glutaminase/Asparaginase"/>
    <property type="match status" value="1"/>
</dbReference>
<dbReference type="Proteomes" id="UP000321168">
    <property type="component" value="Unassembled WGS sequence"/>
</dbReference>
<feature type="active site" evidence="6">
    <location>
        <position position="13"/>
    </location>
</feature>
<evidence type="ECO:0000259" key="8">
    <source>
        <dbReference type="Pfam" id="PF00710"/>
    </source>
</evidence>
<dbReference type="PIRSF" id="PIRSF500176">
    <property type="entry name" value="L_ASNase"/>
    <property type="match status" value="1"/>
</dbReference>